<keyword evidence="10" id="KW-0472">Membrane</keyword>
<keyword evidence="6 14" id="KW-0375">Hydrogen ion transport</keyword>
<comment type="subunit">
    <text evidence="13">Component of the ATP synthase complex composed at least of ATP5F1A/subunit alpha, ATP5F1B/subunit beta, ATP5MC1/subunit c (homooctomer), MT-ATP6/subunit a, MT-ATP8/subunit 8, ATP5ME/subunit e, ATP5MF/subunit f, ATP5MG/subunit g, ATP5MK/subunit k, ATP5MJ/subunit j, ATP5F1C/subunit gamma, ATP5F1D/subunit delta, ATP5F1E/subunit epsilon, ATP5PF/subunit F6, ATP5PB/subunit b, ATP5PD/subunit d, ATP5PO/subunit OSCP. ATP synthase complex consists of a soluble F(1) head domain (subunits alpha(3) and beta(3)) - the catalytic core - and a membrane F(0) domain - the membrane proton channel (subunits c, a, 8, e, f, g, k and j). These two domains are linked by a central stalk (subunits gamma, delta, and epsilon) rotating inside the F1 region and a stationary peripheral stalk (subunits F6, b, d, and OSCP).</text>
</comment>
<feature type="signal peptide" evidence="15">
    <location>
        <begin position="1"/>
        <end position="30"/>
    </location>
</feature>
<keyword evidence="9 14" id="KW-0496">Mitochondrion</keyword>
<dbReference type="GeneID" id="22548957"/>
<evidence type="ECO:0000313" key="16">
    <source>
        <dbReference type="EMBL" id="AIY56248.1"/>
    </source>
</evidence>
<keyword evidence="7" id="KW-1133">Transmembrane helix</keyword>
<geneLocation type="mitochondrion" evidence="16"/>
<evidence type="ECO:0000256" key="9">
    <source>
        <dbReference type="ARBA" id="ARBA00023128"/>
    </source>
</evidence>
<evidence type="ECO:0000256" key="3">
    <source>
        <dbReference type="ARBA" id="ARBA00022448"/>
    </source>
</evidence>
<keyword evidence="4 14" id="KW-0138">CF(0)</keyword>
<dbReference type="EMBL" id="KM234972">
    <property type="protein sequence ID" value="AIY56248.1"/>
    <property type="molecule type" value="Genomic_DNA"/>
</dbReference>
<comment type="function">
    <text evidence="12">Subunit 8, of the mitochondrial membrane ATP synthase complex (F(1)F(0) ATP synthase or Complex V) that produces ATP from ADP in the presence of a proton gradient across the membrane which is generated by electron transport complexes of the respiratory chain. ATP synthase complex consist of a soluble F(1) head domain - the catalytic core - and a membrane F(1) domain - the membrane proton channel. These two domains are linked by a central stalk rotating inside the F(1) region and a stationary peripheral stalk. During catalysis, ATP synthesis in the catalytic domain of F(1) is coupled via a rotary mechanism of the central stalk subunits to proton translocation. In vivo, can only synthesize ATP although its ATP hydrolase activity can be activated artificially in vitro. Part of the complex F(0) domain.</text>
</comment>
<evidence type="ECO:0000256" key="4">
    <source>
        <dbReference type="ARBA" id="ARBA00022547"/>
    </source>
</evidence>
<comment type="similarity">
    <text evidence="2 14">Belongs to the ATPase protein 8 family.</text>
</comment>
<feature type="chain" id="PRO_5006829338" description="ATP synthase complex subunit 8" evidence="15">
    <location>
        <begin position="31"/>
        <end position="55"/>
    </location>
</feature>
<dbReference type="GO" id="GO:0015986">
    <property type="term" value="P:proton motive force-driven ATP synthesis"/>
    <property type="evidence" value="ECO:0007669"/>
    <property type="project" value="InterPro"/>
</dbReference>
<keyword evidence="11" id="KW-0066">ATP synthesis</keyword>
<evidence type="ECO:0000256" key="15">
    <source>
        <dbReference type="SAM" id="SignalP"/>
    </source>
</evidence>
<dbReference type="AlphaFoldDB" id="A0A0U1V9Q4"/>
<dbReference type="PANTHER" id="PTHR39937:SF1">
    <property type="entry name" value="ATP SYNTHASE PROTEIN 8"/>
    <property type="match status" value="1"/>
</dbReference>
<proteinExistence type="inferred from homology"/>
<dbReference type="PANTHER" id="PTHR39937">
    <property type="entry name" value="ATP SYNTHASE PROTEIN 8"/>
    <property type="match status" value="1"/>
</dbReference>
<evidence type="ECO:0000256" key="7">
    <source>
        <dbReference type="ARBA" id="ARBA00022989"/>
    </source>
</evidence>
<dbReference type="InterPro" id="IPR050635">
    <property type="entry name" value="ATPase_protein_8"/>
</dbReference>
<evidence type="ECO:0000256" key="2">
    <source>
        <dbReference type="ARBA" id="ARBA00008892"/>
    </source>
</evidence>
<evidence type="ECO:0000256" key="10">
    <source>
        <dbReference type="ARBA" id="ARBA00023136"/>
    </source>
</evidence>
<evidence type="ECO:0000256" key="13">
    <source>
        <dbReference type="ARBA" id="ARBA00064647"/>
    </source>
</evidence>
<evidence type="ECO:0000256" key="6">
    <source>
        <dbReference type="ARBA" id="ARBA00022781"/>
    </source>
</evidence>
<keyword evidence="15" id="KW-0732">Signal</keyword>
<keyword evidence="8 14" id="KW-0406">Ion transport</keyword>
<gene>
    <name evidence="16" type="primary">ATP8</name>
</gene>
<name>A0A0U1V9Q4_9TELE</name>
<evidence type="ECO:0000256" key="5">
    <source>
        <dbReference type="ARBA" id="ARBA00022692"/>
    </source>
</evidence>
<evidence type="ECO:0000256" key="1">
    <source>
        <dbReference type="ARBA" id="ARBA00004304"/>
    </source>
</evidence>
<dbReference type="GO" id="GO:0031966">
    <property type="term" value="C:mitochondrial membrane"/>
    <property type="evidence" value="ECO:0007669"/>
    <property type="project" value="UniProtKB-SubCell"/>
</dbReference>
<keyword evidence="5 14" id="KW-0812">Transmembrane</keyword>
<evidence type="ECO:0000256" key="14">
    <source>
        <dbReference type="RuleBase" id="RU003661"/>
    </source>
</evidence>
<evidence type="ECO:0000256" key="11">
    <source>
        <dbReference type="ARBA" id="ARBA00023310"/>
    </source>
</evidence>
<dbReference type="Pfam" id="PF00895">
    <property type="entry name" value="ATP-synt_8"/>
    <property type="match status" value="1"/>
</dbReference>
<keyword evidence="3 14" id="KW-0813">Transport</keyword>
<reference evidence="16" key="1">
    <citation type="journal article" date="2014" name="Mitochondrial DNA">
        <title>The complete mitochondrial genome of Sillago aeolus (Perciformes: Sillaginidae).</title>
        <authorList>
            <person name="Cai S."/>
            <person name="Song N."/>
            <person name="Zhang L."/>
            <person name="Gao T."/>
        </authorList>
    </citation>
    <scope>NUCLEOTIDE SEQUENCE</scope>
</reference>
<evidence type="ECO:0000256" key="8">
    <source>
        <dbReference type="ARBA" id="ARBA00023065"/>
    </source>
</evidence>
<organism evidence="16">
    <name type="scientific">Sillago aeolus</name>
    <name type="common">oriental sillago</name>
    <dbReference type="NCBI Taxonomy" id="490287"/>
    <lineage>
        <taxon>Eukaryota</taxon>
        <taxon>Metazoa</taxon>
        <taxon>Chordata</taxon>
        <taxon>Craniata</taxon>
        <taxon>Vertebrata</taxon>
        <taxon>Euteleostomi</taxon>
        <taxon>Actinopterygii</taxon>
        <taxon>Neopterygii</taxon>
        <taxon>Teleostei</taxon>
        <taxon>Neoteleostei</taxon>
        <taxon>Acanthomorphata</taxon>
        <taxon>Eupercaria</taxon>
        <taxon>Sillaginidae</taxon>
        <taxon>Sillago</taxon>
    </lineage>
</organism>
<evidence type="ECO:0000256" key="12">
    <source>
        <dbReference type="ARBA" id="ARBA00053067"/>
    </source>
</evidence>
<dbReference type="GO" id="GO:0045259">
    <property type="term" value="C:proton-transporting ATP synthase complex"/>
    <property type="evidence" value="ECO:0007669"/>
    <property type="project" value="UniProtKB-KW"/>
</dbReference>
<dbReference type="CTD" id="4509"/>
<accession>A0A0U1V9Q4</accession>
<dbReference type="GO" id="GO:0015078">
    <property type="term" value="F:proton transmembrane transporter activity"/>
    <property type="evidence" value="ECO:0007669"/>
    <property type="project" value="InterPro"/>
</dbReference>
<sequence>MPQLNPAPWFAILVFSWLIFLIFLPPKVMAHTFPNEPAHQSAKKTMTEPWTWPWH</sequence>
<protein>
    <recommendedName>
        <fullName evidence="14">ATP synthase complex subunit 8</fullName>
    </recommendedName>
</protein>
<dbReference type="RefSeq" id="YP_009112191.1">
    <property type="nucleotide sequence ID" value="NC_025935.1"/>
</dbReference>
<dbReference type="InterPro" id="IPR001421">
    <property type="entry name" value="ATP8_metazoa"/>
</dbReference>
<comment type="subcellular location">
    <subcellularLocation>
        <location evidence="1 14">Mitochondrion membrane</location>
        <topology evidence="1 14">Single-pass membrane protein</topology>
    </subcellularLocation>
</comment>